<keyword evidence="1" id="KW-1133">Transmembrane helix</keyword>
<comment type="caution">
    <text evidence="2">The sequence shown here is derived from an EMBL/GenBank/DDBJ whole genome shotgun (WGS) entry which is preliminary data.</text>
</comment>
<name>A0A845H021_9BURK</name>
<organism evidence="2 3">
    <name type="scientific">Duganella vulcania</name>
    <dbReference type="NCBI Taxonomy" id="2692166"/>
    <lineage>
        <taxon>Bacteria</taxon>
        <taxon>Pseudomonadati</taxon>
        <taxon>Pseudomonadota</taxon>
        <taxon>Betaproteobacteria</taxon>
        <taxon>Burkholderiales</taxon>
        <taxon>Oxalobacteraceae</taxon>
        <taxon>Telluria group</taxon>
        <taxon>Duganella</taxon>
    </lineage>
</organism>
<feature type="transmembrane region" description="Helical" evidence="1">
    <location>
        <begin position="229"/>
        <end position="249"/>
    </location>
</feature>
<protein>
    <submittedName>
        <fullName evidence="2">DUF898 family protein</fullName>
    </submittedName>
</protein>
<keyword evidence="1" id="KW-0812">Transmembrane</keyword>
<feature type="transmembrane region" description="Helical" evidence="1">
    <location>
        <begin position="22"/>
        <end position="42"/>
    </location>
</feature>
<sequence length="343" mass="38680">MQQVQGEQAQRLRFHATGGEYFRIWIVNLLLTVVTLGIYSAWAKVRRNQYFYSSTELAGSSFEYHGNPVAILKGRIVAAVIFGIYMAASAWAPLAAVAVALGMGIASPWFIWKSLQFRLHNTSYRGIRFRFVGDVRDAYTNYLVRPLLNGVTLGLATPFIHQRAKAWQHNESRYGKARFSFDASVADFYKLYGGLLLIGGGGMVALFWFMMKRTPAPASSAEAAGETGLFLLLFYAWFFVVYPLFMNMLQKLIWNHTSLEQHRFRSDMRWSRLVFITVTNYLAVICTLGLFLPFAHVRAMRYRLESTSLLVDGSLDDITAVPDGEVGAAGEGMAEFMDYDLSL</sequence>
<dbReference type="AlphaFoldDB" id="A0A845H021"/>
<accession>A0A845H021</accession>
<evidence type="ECO:0000313" key="2">
    <source>
        <dbReference type="EMBL" id="MYM98902.1"/>
    </source>
</evidence>
<gene>
    <name evidence="2" type="ORF">GTP90_34175</name>
</gene>
<evidence type="ECO:0000256" key="1">
    <source>
        <dbReference type="SAM" id="Phobius"/>
    </source>
</evidence>
<dbReference type="InterPro" id="IPR010295">
    <property type="entry name" value="DUF898"/>
</dbReference>
<feature type="transmembrane region" description="Helical" evidence="1">
    <location>
        <begin position="188"/>
        <end position="209"/>
    </location>
</feature>
<dbReference type="Pfam" id="PF05987">
    <property type="entry name" value="DUF898"/>
    <property type="match status" value="1"/>
</dbReference>
<evidence type="ECO:0000313" key="3">
    <source>
        <dbReference type="Proteomes" id="UP000447355"/>
    </source>
</evidence>
<dbReference type="RefSeq" id="WP_161087683.1">
    <property type="nucleotide sequence ID" value="NZ_WWCX01000164.1"/>
</dbReference>
<reference evidence="2" key="1">
    <citation type="submission" date="2019-12" db="EMBL/GenBank/DDBJ databases">
        <title>Novel species isolated from a subtropical stream in China.</title>
        <authorList>
            <person name="Lu H."/>
        </authorList>
    </citation>
    <scope>NUCLEOTIDE SEQUENCE [LARGE SCALE GENOMIC DNA]</scope>
    <source>
        <strain evidence="2">FT81W</strain>
    </source>
</reference>
<dbReference type="EMBL" id="WWCX01000164">
    <property type="protein sequence ID" value="MYM98902.1"/>
    <property type="molecule type" value="Genomic_DNA"/>
</dbReference>
<keyword evidence="1" id="KW-0472">Membrane</keyword>
<dbReference type="Proteomes" id="UP000447355">
    <property type="component" value="Unassembled WGS sequence"/>
</dbReference>
<proteinExistence type="predicted"/>
<feature type="transmembrane region" description="Helical" evidence="1">
    <location>
        <begin position="270"/>
        <end position="295"/>
    </location>
</feature>
<feature type="transmembrane region" description="Helical" evidence="1">
    <location>
        <begin position="94"/>
        <end position="112"/>
    </location>
</feature>